<keyword evidence="2" id="KW-1185">Reference proteome</keyword>
<dbReference type="KEGG" id="ptan:CRYO30217_01327"/>
<evidence type="ECO:0000313" key="2">
    <source>
        <dbReference type="Proteomes" id="UP000683507"/>
    </source>
</evidence>
<reference evidence="1" key="1">
    <citation type="submission" date="2021-04" db="EMBL/GenBank/DDBJ databases">
        <authorList>
            <person name="Rodrigo-Torres L."/>
            <person name="Arahal R. D."/>
            <person name="Lucena T."/>
        </authorList>
    </citation>
    <scope>NUCLEOTIDE SEQUENCE</scope>
    <source>
        <strain evidence="1">AS29M-1</strain>
    </source>
</reference>
<organism evidence="1 2">
    <name type="scientific">Parvicella tangerina</name>
    <dbReference type="NCBI Taxonomy" id="2829795"/>
    <lineage>
        <taxon>Bacteria</taxon>
        <taxon>Pseudomonadati</taxon>
        <taxon>Bacteroidota</taxon>
        <taxon>Flavobacteriia</taxon>
        <taxon>Flavobacteriales</taxon>
        <taxon>Parvicellaceae</taxon>
        <taxon>Parvicella</taxon>
    </lineage>
</organism>
<dbReference type="EMBL" id="OU015584">
    <property type="protein sequence ID" value="CAG5080466.1"/>
    <property type="molecule type" value="Genomic_DNA"/>
</dbReference>
<name>A0A916JLK9_9FLAO</name>
<dbReference type="AlphaFoldDB" id="A0A916JLK9"/>
<evidence type="ECO:0000313" key="1">
    <source>
        <dbReference type="EMBL" id="CAG5080466.1"/>
    </source>
</evidence>
<accession>A0A916JLK9</accession>
<gene>
    <name evidence="1" type="ORF">CRYO30217_01327</name>
</gene>
<proteinExistence type="predicted"/>
<sequence length="87" mass="10172">MTICTGCLNYMGCVFQNSVSNRNWCSMFQLDEPNENLSFKINQTKKLKTMNRVKVKIVDSICQTCEMIEGCELTFEKSKKTYCEEYK</sequence>
<dbReference type="Proteomes" id="UP000683507">
    <property type="component" value="Chromosome"/>
</dbReference>
<protein>
    <submittedName>
        <fullName evidence="1">Uncharacterized protein</fullName>
    </submittedName>
</protein>